<comment type="caution">
    <text evidence="2">The sequence shown here is derived from an EMBL/GenBank/DDBJ whole genome shotgun (WGS) entry which is preliminary data.</text>
</comment>
<dbReference type="InterPro" id="IPR038717">
    <property type="entry name" value="Tc1-like_DDE_dom"/>
</dbReference>
<dbReference type="OrthoDB" id="195008at2157"/>
<keyword evidence="3" id="KW-1185">Reference proteome</keyword>
<dbReference type="EMBL" id="PGGK01000005">
    <property type="protein sequence ID" value="TGC09544.1"/>
    <property type="molecule type" value="Genomic_DNA"/>
</dbReference>
<gene>
    <name evidence="2" type="ORF">CUN85_06080</name>
</gene>
<dbReference type="AlphaFoldDB" id="A0A4E0PW93"/>
<dbReference type="Pfam" id="PF13358">
    <property type="entry name" value="DDE_3"/>
    <property type="match status" value="1"/>
</dbReference>
<dbReference type="InterPro" id="IPR036397">
    <property type="entry name" value="RNaseH_sf"/>
</dbReference>
<sequence length="77" mass="8684">MKEFQIATGGIVIIIDNFRAHHAKKTVAKAQEPGIELSFLPPYSSNLNPIESIWKSVKRVIQSHSSSLKNLKRNNKK</sequence>
<evidence type="ECO:0000313" key="3">
    <source>
        <dbReference type="Proteomes" id="UP000297295"/>
    </source>
</evidence>
<evidence type="ECO:0000313" key="2">
    <source>
        <dbReference type="EMBL" id="TGC09544.1"/>
    </source>
</evidence>
<dbReference type="Proteomes" id="UP000297295">
    <property type="component" value="Unassembled WGS sequence"/>
</dbReference>
<dbReference type="GO" id="GO:0003676">
    <property type="term" value="F:nucleic acid binding"/>
    <property type="evidence" value="ECO:0007669"/>
    <property type="project" value="InterPro"/>
</dbReference>
<dbReference type="Gene3D" id="3.30.420.10">
    <property type="entry name" value="Ribonuclease H-like superfamily/Ribonuclease H"/>
    <property type="match status" value="1"/>
</dbReference>
<dbReference type="RefSeq" id="WP_135389579.1">
    <property type="nucleotide sequence ID" value="NZ_PGGK01000005.1"/>
</dbReference>
<reference evidence="2 3" key="1">
    <citation type="submission" date="2017-11" db="EMBL/GenBank/DDBJ databases">
        <title>Isolation and Characterization of Methanogenic Archaea from Saline Meromictic Lake at Siberia.</title>
        <authorList>
            <person name="Shen Y."/>
            <person name="Huang H.-H."/>
            <person name="Lai M.-C."/>
            <person name="Chen S.-C."/>
        </authorList>
    </citation>
    <scope>NUCLEOTIDE SEQUENCE [LARGE SCALE GENOMIC DNA]</scope>
    <source>
        <strain evidence="2 3">SY-01</strain>
    </source>
</reference>
<evidence type="ECO:0000259" key="1">
    <source>
        <dbReference type="Pfam" id="PF13358"/>
    </source>
</evidence>
<protein>
    <recommendedName>
        <fullName evidence="1">Tc1-like transposase DDE domain-containing protein</fullName>
    </recommendedName>
</protein>
<accession>A0A4E0PW93</accession>
<feature type="domain" description="Tc1-like transposase DDE" evidence="1">
    <location>
        <begin position="10"/>
        <end position="67"/>
    </location>
</feature>
<organism evidence="2 3">
    <name type="scientific">Methanolobus halotolerans</name>
    <dbReference type="NCBI Taxonomy" id="2052935"/>
    <lineage>
        <taxon>Archaea</taxon>
        <taxon>Methanobacteriati</taxon>
        <taxon>Methanobacteriota</taxon>
        <taxon>Stenosarchaea group</taxon>
        <taxon>Methanomicrobia</taxon>
        <taxon>Methanosarcinales</taxon>
        <taxon>Methanosarcinaceae</taxon>
        <taxon>Methanolobus</taxon>
    </lineage>
</organism>
<name>A0A4E0PW93_9EURY</name>
<proteinExistence type="predicted"/>